<name>A0A820KDE5_9BILA</name>
<organism evidence="1 2">
    <name type="scientific">Rotaria sordida</name>
    <dbReference type="NCBI Taxonomy" id="392033"/>
    <lineage>
        <taxon>Eukaryota</taxon>
        <taxon>Metazoa</taxon>
        <taxon>Spiralia</taxon>
        <taxon>Gnathifera</taxon>
        <taxon>Rotifera</taxon>
        <taxon>Eurotatoria</taxon>
        <taxon>Bdelloidea</taxon>
        <taxon>Philodinida</taxon>
        <taxon>Philodinidae</taxon>
        <taxon>Rotaria</taxon>
    </lineage>
</organism>
<gene>
    <name evidence="1" type="ORF">OTI717_LOCUS43214</name>
</gene>
<comment type="caution">
    <text evidence="1">The sequence shown here is derived from an EMBL/GenBank/DDBJ whole genome shotgun (WGS) entry which is preliminary data.</text>
</comment>
<dbReference type="AlphaFoldDB" id="A0A820KDE5"/>
<accession>A0A820KDE5</accession>
<evidence type="ECO:0000313" key="2">
    <source>
        <dbReference type="Proteomes" id="UP000663823"/>
    </source>
</evidence>
<dbReference type="Proteomes" id="UP000663823">
    <property type="component" value="Unassembled WGS sequence"/>
</dbReference>
<dbReference type="EMBL" id="CAJOAX010059996">
    <property type="protein sequence ID" value="CAF4339929.1"/>
    <property type="molecule type" value="Genomic_DNA"/>
</dbReference>
<proteinExistence type="predicted"/>
<sequence length="16" mass="1913">IIPRLVVSREYPDLDQ</sequence>
<feature type="non-terminal residue" evidence="1">
    <location>
        <position position="1"/>
    </location>
</feature>
<evidence type="ECO:0000313" key="1">
    <source>
        <dbReference type="EMBL" id="CAF4339929.1"/>
    </source>
</evidence>
<reference evidence="1" key="1">
    <citation type="submission" date="2021-02" db="EMBL/GenBank/DDBJ databases">
        <authorList>
            <person name="Nowell W R."/>
        </authorList>
    </citation>
    <scope>NUCLEOTIDE SEQUENCE</scope>
</reference>
<protein>
    <submittedName>
        <fullName evidence="1">Uncharacterized protein</fullName>
    </submittedName>
</protein>